<dbReference type="InterPro" id="IPR055294">
    <property type="entry name" value="FBL60-like"/>
</dbReference>
<dbReference type="SUPFAM" id="SSF81383">
    <property type="entry name" value="F-box domain"/>
    <property type="match status" value="1"/>
</dbReference>
<dbReference type="PROSITE" id="PS50181">
    <property type="entry name" value="FBOX"/>
    <property type="match status" value="1"/>
</dbReference>
<dbReference type="Gene3D" id="1.20.1280.50">
    <property type="match status" value="1"/>
</dbReference>
<dbReference type="InterPro" id="IPR006566">
    <property type="entry name" value="FBD"/>
</dbReference>
<accession>A0A654EGG3</accession>
<protein>
    <recommendedName>
        <fullName evidence="1">F-box domain-containing protein</fullName>
    </recommendedName>
</protein>
<dbReference type="PANTHER" id="PTHR31293">
    <property type="entry name" value="RNI-LIKE SUPERFAMILY PROTEIN"/>
    <property type="match status" value="1"/>
</dbReference>
<proteinExistence type="predicted"/>
<reference evidence="2 3" key="1">
    <citation type="submission" date="2019-11" db="EMBL/GenBank/DDBJ databases">
        <authorList>
            <person name="Jiao W.-B."/>
            <person name="Schneeberger K."/>
        </authorList>
    </citation>
    <scope>NUCLEOTIDE SEQUENCE [LARGE SCALE GENOMIC DNA]</scope>
    <source>
        <strain evidence="3">cv. An-1</strain>
    </source>
</reference>
<dbReference type="AlphaFoldDB" id="A0A654EGG3"/>
<name>A0A654EGG3_ARATH</name>
<dbReference type="ExpressionAtlas" id="A0A654EGG3">
    <property type="expression patterns" value="baseline and differential"/>
</dbReference>
<dbReference type="EMBL" id="CACRSJ010000104">
    <property type="protein sequence ID" value="VYS48426.1"/>
    <property type="molecule type" value="Genomic_DNA"/>
</dbReference>
<feature type="domain" description="F-box" evidence="1">
    <location>
        <begin position="7"/>
        <end position="55"/>
    </location>
</feature>
<dbReference type="InterPro" id="IPR036047">
    <property type="entry name" value="F-box-like_dom_sf"/>
</dbReference>
<gene>
    <name evidence="2" type="ORF">AN1_LOCUS3908</name>
</gene>
<organism evidence="2 3">
    <name type="scientific">Arabidopsis thaliana</name>
    <name type="common">Mouse-ear cress</name>
    <dbReference type="NCBI Taxonomy" id="3702"/>
    <lineage>
        <taxon>Eukaryota</taxon>
        <taxon>Viridiplantae</taxon>
        <taxon>Streptophyta</taxon>
        <taxon>Embryophyta</taxon>
        <taxon>Tracheophyta</taxon>
        <taxon>Spermatophyta</taxon>
        <taxon>Magnoliopsida</taxon>
        <taxon>eudicotyledons</taxon>
        <taxon>Gunneridae</taxon>
        <taxon>Pentapetalae</taxon>
        <taxon>rosids</taxon>
        <taxon>malvids</taxon>
        <taxon>Brassicales</taxon>
        <taxon>Brassicaceae</taxon>
        <taxon>Camelineae</taxon>
        <taxon>Arabidopsis</taxon>
    </lineage>
</organism>
<sequence length="495" mass="56487">MMRTSPRDSISNLPDEILGKILSLLPTKVAASTSVLSKRWRNLLGLVDNLCFDESVVVYPNEEEALSGSHRFCDFVEKTFALLSNSPIKKVSVCHIRRCECDCHEAYHRWIWTAMERGLLELHLHAVSFLFIERELFTSKTLVKLTLSTGYDFEAERVFLPALKSLYLLTDSGIDYDNHCRLLDGCPALEELFIRDADHDCPPCCGSVVKSASIKRLVVLVNLPNKRDSHDYAYFEAPSLVYLDYSSYVYETYQIVGLDSLVEARLSLKIWDYYDYNYDYEYDDESGDGYYSSDDDEGRSYCYSYVDDERKEPIFGDVTNLVAGITNITTLHLAPDSLEAFYFCCESMPVFNKLLNLFIESNKDKGWQGMPLLLKSCPILHTLVFKGLVHRVTNKCGDACACIPKKEKRENEKKNRKIVEKQLSCLWTCQVKVLEISKYDGSFQELKQMGHLLGKLGCLESVKVGVHVDNNTEFLQANLLALPRLSSKCNNIQFS</sequence>
<dbReference type="InterPro" id="IPR053781">
    <property type="entry name" value="F-box_AtFBL13-like"/>
</dbReference>
<dbReference type="CDD" id="cd22160">
    <property type="entry name" value="F-box_AtFBL13-like"/>
    <property type="match status" value="1"/>
</dbReference>
<dbReference type="SMART" id="SM00579">
    <property type="entry name" value="FBD"/>
    <property type="match status" value="1"/>
</dbReference>
<dbReference type="PANTHER" id="PTHR31293:SF12">
    <property type="entry name" value="RNI-LIKE SUPERFAMILY PROTEIN"/>
    <property type="match status" value="1"/>
</dbReference>
<dbReference type="Pfam" id="PF00646">
    <property type="entry name" value="F-box"/>
    <property type="match status" value="1"/>
</dbReference>
<evidence type="ECO:0000313" key="3">
    <source>
        <dbReference type="Proteomes" id="UP000426265"/>
    </source>
</evidence>
<evidence type="ECO:0000313" key="2">
    <source>
        <dbReference type="EMBL" id="VYS48426.1"/>
    </source>
</evidence>
<dbReference type="Proteomes" id="UP000426265">
    <property type="component" value="Unassembled WGS sequence"/>
</dbReference>
<dbReference type="InterPro" id="IPR001810">
    <property type="entry name" value="F-box_dom"/>
</dbReference>
<evidence type="ECO:0000259" key="1">
    <source>
        <dbReference type="PROSITE" id="PS50181"/>
    </source>
</evidence>
<dbReference type="SMART" id="SM00256">
    <property type="entry name" value="FBOX"/>
    <property type="match status" value="1"/>
</dbReference>